<feature type="transmembrane region" description="Helical" evidence="5">
    <location>
        <begin position="7"/>
        <end position="38"/>
    </location>
</feature>
<comment type="subcellular location">
    <subcellularLocation>
        <location evidence="5">Cell membrane</location>
        <topology evidence="5">Multi-pass membrane protein</topology>
    </subcellularLocation>
    <subcellularLocation>
        <location evidence="1">Membrane</location>
        <topology evidence="1">Multi-pass membrane protein</topology>
    </subcellularLocation>
</comment>
<feature type="transmembrane region" description="Helical" evidence="5">
    <location>
        <begin position="98"/>
        <end position="119"/>
    </location>
</feature>
<dbReference type="RefSeq" id="WP_021432669.1">
    <property type="nucleotide sequence ID" value="NZ_AVNC01000015.1"/>
</dbReference>
<evidence type="ECO:0000256" key="3">
    <source>
        <dbReference type="ARBA" id="ARBA00022989"/>
    </source>
</evidence>
<dbReference type="PROSITE" id="PS50928">
    <property type="entry name" value="ABC_TM1"/>
    <property type="match status" value="1"/>
</dbReference>
<reference evidence="7 8" key="1">
    <citation type="submission" date="2013-06" db="EMBL/GenBank/DDBJ databases">
        <authorList>
            <person name="Walk S."/>
            <person name="Aronoff D."/>
            <person name="Young V.Y."/>
            <person name="Marsh J."/>
            <person name="Harrison L."/>
            <person name="Daugherty S.C."/>
            <person name="Shefchek K.A."/>
            <person name="Hine E.E."/>
            <person name="Tallon L.J."/>
            <person name="Sadzewicz L.K."/>
            <person name="Rasko D.A."/>
        </authorList>
    </citation>
    <scope>NUCLEOTIDE SEQUENCE [LARGE SCALE GENOMIC DNA]</scope>
    <source>
        <strain evidence="7 8">ATCC 638</strain>
    </source>
</reference>
<dbReference type="PATRIC" id="fig|1233171.3.peg.1382"/>
<evidence type="ECO:0000313" key="8">
    <source>
        <dbReference type="Proteomes" id="UP000015688"/>
    </source>
</evidence>
<organism evidence="7 8">
    <name type="scientific">Paraclostridium bifermentans ATCC 638 = DSM 14991</name>
    <dbReference type="NCBI Taxonomy" id="1233171"/>
    <lineage>
        <taxon>Bacteria</taxon>
        <taxon>Bacillati</taxon>
        <taxon>Bacillota</taxon>
        <taxon>Clostridia</taxon>
        <taxon>Peptostreptococcales</taxon>
        <taxon>Peptostreptococcaceae</taxon>
        <taxon>Paraclostridium</taxon>
    </lineage>
</organism>
<feature type="transmembrane region" description="Helical" evidence="5">
    <location>
        <begin position="58"/>
        <end position="86"/>
    </location>
</feature>
<proteinExistence type="inferred from homology"/>
<evidence type="ECO:0000256" key="2">
    <source>
        <dbReference type="ARBA" id="ARBA00022692"/>
    </source>
</evidence>
<comment type="similarity">
    <text evidence="5">Belongs to the binding-protein-dependent transport system permease family.</text>
</comment>
<dbReference type="InterPro" id="IPR052730">
    <property type="entry name" value="Sugar_ABC_transporter"/>
</dbReference>
<evidence type="ECO:0000313" key="7">
    <source>
        <dbReference type="EMBL" id="EQK42545.1"/>
    </source>
</evidence>
<gene>
    <name evidence="7" type="ORF">C672_1488</name>
</gene>
<evidence type="ECO:0000256" key="4">
    <source>
        <dbReference type="ARBA" id="ARBA00023136"/>
    </source>
</evidence>
<keyword evidence="5" id="KW-0813">Transport</keyword>
<evidence type="ECO:0000256" key="1">
    <source>
        <dbReference type="ARBA" id="ARBA00004141"/>
    </source>
</evidence>
<dbReference type="GO" id="GO:0005886">
    <property type="term" value="C:plasma membrane"/>
    <property type="evidence" value="ECO:0007669"/>
    <property type="project" value="UniProtKB-SubCell"/>
</dbReference>
<evidence type="ECO:0000259" key="6">
    <source>
        <dbReference type="PROSITE" id="PS50928"/>
    </source>
</evidence>
<evidence type="ECO:0000256" key="5">
    <source>
        <dbReference type="RuleBase" id="RU363032"/>
    </source>
</evidence>
<feature type="transmembrane region" description="Helical" evidence="5">
    <location>
        <begin position="149"/>
        <end position="173"/>
    </location>
</feature>
<dbReference type="InterPro" id="IPR000515">
    <property type="entry name" value="MetI-like"/>
</dbReference>
<name>T4VN25_PARBF</name>
<dbReference type="Pfam" id="PF00528">
    <property type="entry name" value="BPD_transp_1"/>
    <property type="match status" value="1"/>
</dbReference>
<feature type="transmembrane region" description="Helical" evidence="5">
    <location>
        <begin position="256"/>
        <end position="276"/>
    </location>
</feature>
<dbReference type="SUPFAM" id="SSF161098">
    <property type="entry name" value="MetI-like"/>
    <property type="match status" value="1"/>
</dbReference>
<keyword evidence="3 5" id="KW-1133">Transmembrane helix</keyword>
<dbReference type="PANTHER" id="PTHR43759">
    <property type="entry name" value="TREHALOSE TRANSPORT SYSTEM PERMEASE PROTEIN SUGA"/>
    <property type="match status" value="1"/>
</dbReference>
<accession>T4VN25</accession>
<dbReference type="PANTHER" id="PTHR43759:SF1">
    <property type="entry name" value="GLUCOSE IMPORT SYSTEM PERMEASE PROTEIN GLCT"/>
    <property type="match status" value="1"/>
</dbReference>
<feature type="domain" description="ABC transmembrane type-1" evidence="6">
    <location>
        <begin position="62"/>
        <end position="273"/>
    </location>
</feature>
<dbReference type="EMBL" id="AVNC01000015">
    <property type="protein sequence ID" value="EQK42545.1"/>
    <property type="molecule type" value="Genomic_DNA"/>
</dbReference>
<dbReference type="AlphaFoldDB" id="T4VN25"/>
<keyword evidence="2 5" id="KW-0812">Transmembrane</keyword>
<dbReference type="InterPro" id="IPR035906">
    <property type="entry name" value="MetI-like_sf"/>
</dbReference>
<comment type="caution">
    <text evidence="7">The sequence shown here is derived from an EMBL/GenBank/DDBJ whole genome shotgun (WGS) entry which is preliminary data.</text>
</comment>
<keyword evidence="4 5" id="KW-0472">Membrane</keyword>
<dbReference type="Gene3D" id="1.10.3720.10">
    <property type="entry name" value="MetI-like"/>
    <property type="match status" value="1"/>
</dbReference>
<dbReference type="GO" id="GO:0055085">
    <property type="term" value="P:transmembrane transport"/>
    <property type="evidence" value="ECO:0007669"/>
    <property type="project" value="InterPro"/>
</dbReference>
<dbReference type="CDD" id="cd06261">
    <property type="entry name" value="TM_PBP2"/>
    <property type="match status" value="1"/>
</dbReference>
<sequence length="286" mass="31947">MSKIKPYLLIAPAALLLLFIMGVGICTCILQSLGYFPLIGLDNITLDYYKEILSNQQFTTSLVLSLKTSIISSLIATIIGVLLAYLMTKSKFSKLRYFLLNLPIIVPHIIVVMLAFAIFSKTGIISRILYNLNLISDSREFVSLVNDKAGVGIMIVYIYKGMPFIAITVYNILRSLDAKLEDVALNLGANKFQILKLIIMPQIMPTILSSFIVIFAFSFGSFEVPYLIGATNPKALPVNAYINYINTDLAQRPLSMAMNSILTGISFILLILYNLIFTKLKKKNYR</sequence>
<protein>
    <submittedName>
        <fullName evidence="7">Binding--dependent transport system inner membrane component family protein</fullName>
    </submittedName>
</protein>
<dbReference type="Proteomes" id="UP000015688">
    <property type="component" value="Unassembled WGS sequence"/>
</dbReference>
<feature type="transmembrane region" description="Helical" evidence="5">
    <location>
        <begin position="194"/>
        <end position="217"/>
    </location>
</feature>